<accession>A0A381PUZ7</accession>
<proteinExistence type="predicted"/>
<dbReference type="SUPFAM" id="SSF51984">
    <property type="entry name" value="MurCD N-terminal domain"/>
    <property type="match status" value="1"/>
</dbReference>
<dbReference type="InterPro" id="IPR013221">
    <property type="entry name" value="Mur_ligase_cen"/>
</dbReference>
<dbReference type="PANTHER" id="PTHR43445">
    <property type="entry name" value="UDP-N-ACETYLMURAMATE--L-ALANINE LIGASE-RELATED"/>
    <property type="match status" value="1"/>
</dbReference>
<reference evidence="3" key="1">
    <citation type="submission" date="2018-05" db="EMBL/GenBank/DDBJ databases">
        <authorList>
            <person name="Lanie J.A."/>
            <person name="Ng W.-L."/>
            <person name="Kazmierczak K.M."/>
            <person name="Andrzejewski T.M."/>
            <person name="Davidsen T.M."/>
            <person name="Wayne K.J."/>
            <person name="Tettelin H."/>
            <person name="Glass J.I."/>
            <person name="Rusch D."/>
            <person name="Podicherti R."/>
            <person name="Tsui H.-C.T."/>
            <person name="Winkler M.E."/>
        </authorList>
    </citation>
    <scope>NUCLEOTIDE SEQUENCE</scope>
</reference>
<dbReference type="Pfam" id="PF08245">
    <property type="entry name" value="Mur_ligase_M"/>
    <property type="match status" value="1"/>
</dbReference>
<dbReference type="EMBL" id="UINC01001088">
    <property type="protein sequence ID" value="SUZ70348.1"/>
    <property type="molecule type" value="Genomic_DNA"/>
</dbReference>
<dbReference type="Gene3D" id="3.40.1190.10">
    <property type="entry name" value="Mur-like, catalytic domain"/>
    <property type="match status" value="1"/>
</dbReference>
<evidence type="ECO:0000313" key="3">
    <source>
        <dbReference type="EMBL" id="SUZ70348.1"/>
    </source>
</evidence>
<evidence type="ECO:0008006" key="4">
    <source>
        <dbReference type="Google" id="ProtNLM"/>
    </source>
</evidence>
<dbReference type="AlphaFoldDB" id="A0A381PUZ7"/>
<dbReference type="InterPro" id="IPR050061">
    <property type="entry name" value="MurCDEF_pg_biosynth"/>
</dbReference>
<protein>
    <recommendedName>
        <fullName evidence="4">Mur ligase central domain-containing protein</fullName>
    </recommendedName>
</protein>
<evidence type="ECO:0000259" key="1">
    <source>
        <dbReference type="Pfam" id="PF01225"/>
    </source>
</evidence>
<dbReference type="SUPFAM" id="SSF53244">
    <property type="entry name" value="MurD-like peptide ligases, peptide-binding domain"/>
    <property type="match status" value="1"/>
</dbReference>
<dbReference type="InterPro" id="IPR036615">
    <property type="entry name" value="Mur_ligase_C_dom_sf"/>
</dbReference>
<evidence type="ECO:0000259" key="2">
    <source>
        <dbReference type="Pfam" id="PF08245"/>
    </source>
</evidence>
<gene>
    <name evidence="3" type="ORF">METZ01_LOCUS23202</name>
</gene>
<dbReference type="InterPro" id="IPR036565">
    <property type="entry name" value="Mur-like_cat_sf"/>
</dbReference>
<dbReference type="Gene3D" id="3.90.190.20">
    <property type="entry name" value="Mur ligase, C-terminal domain"/>
    <property type="match status" value="1"/>
</dbReference>
<dbReference type="PANTHER" id="PTHR43445:SF5">
    <property type="entry name" value="UDP-N-ACETYLMURAMATE--L-ALANYL-GAMMA-D-GLUTAMYL-MESO-2,6-DIAMINOHEPTANDIOATE LIGASE"/>
    <property type="match status" value="1"/>
</dbReference>
<dbReference type="InterPro" id="IPR000713">
    <property type="entry name" value="Mur_ligase_N"/>
</dbReference>
<sequence length="455" mass="52830">MQKIKPKKIHIISIGGSIMHDLAINLKLNGNFITGSDDKIYDPARKNLRIHNILPEKLGYYKNNIKNNLDFVIIGMHTKNNNIELKEAKKLNIPIFSYPEYIKNLSQNKQRIVIAGSHGKTTITSIIMHVLKFYKKKFDYLIGAKVNGFNKNVKLSNSPIIIIEGDEYLTSPLDKKPKFLNYNHHIVLISGIEWDHFNVFNTFKKYLKQFENLVKITPKGGEIIYNENDENIKNILENHIDENINKMSYSELSFINKYGKTLLIYENKKIPIKIFGKHNMQNLAGAKKVLNQLGIDNKLFYKAIKTFKLPHQRLEILHDESNKKIFKDFAHSPSKLKSTINAVKNQYKKKLLSIYELHSSSSLNKKFLPAYKNSISESDYSIIYISSKILFERNLDKILNSDIKNFFNISNLKICRNPNDLLKHISNNKFVDFNFLFMSSGNFDGFSIKEFIKKI</sequence>
<dbReference type="GO" id="GO:0016881">
    <property type="term" value="F:acid-amino acid ligase activity"/>
    <property type="evidence" value="ECO:0007669"/>
    <property type="project" value="InterPro"/>
</dbReference>
<feature type="domain" description="Mur ligase central" evidence="2">
    <location>
        <begin position="114"/>
        <end position="286"/>
    </location>
</feature>
<organism evidence="3">
    <name type="scientific">marine metagenome</name>
    <dbReference type="NCBI Taxonomy" id="408172"/>
    <lineage>
        <taxon>unclassified sequences</taxon>
        <taxon>metagenomes</taxon>
        <taxon>ecological metagenomes</taxon>
    </lineage>
</organism>
<dbReference type="Gene3D" id="3.40.50.720">
    <property type="entry name" value="NAD(P)-binding Rossmann-like Domain"/>
    <property type="match status" value="1"/>
</dbReference>
<feature type="domain" description="Mur ligase N-terminal catalytic" evidence="1">
    <location>
        <begin position="8"/>
        <end position="109"/>
    </location>
</feature>
<dbReference type="GO" id="GO:0005524">
    <property type="term" value="F:ATP binding"/>
    <property type="evidence" value="ECO:0007669"/>
    <property type="project" value="InterPro"/>
</dbReference>
<dbReference type="Pfam" id="PF01225">
    <property type="entry name" value="Mur_ligase"/>
    <property type="match status" value="1"/>
</dbReference>
<name>A0A381PUZ7_9ZZZZ</name>
<dbReference type="SUPFAM" id="SSF53623">
    <property type="entry name" value="MurD-like peptide ligases, catalytic domain"/>
    <property type="match status" value="1"/>
</dbReference>